<keyword evidence="1" id="KW-1133">Transmembrane helix</keyword>
<dbReference type="EMBL" id="SJPS01000010">
    <property type="protein sequence ID" value="TWU21344.1"/>
    <property type="molecule type" value="Genomic_DNA"/>
</dbReference>
<organism evidence="3 4">
    <name type="scientific">Bythopirellula polymerisocia</name>
    <dbReference type="NCBI Taxonomy" id="2528003"/>
    <lineage>
        <taxon>Bacteria</taxon>
        <taxon>Pseudomonadati</taxon>
        <taxon>Planctomycetota</taxon>
        <taxon>Planctomycetia</taxon>
        <taxon>Pirellulales</taxon>
        <taxon>Lacipirellulaceae</taxon>
        <taxon>Bythopirellula</taxon>
    </lineage>
</organism>
<evidence type="ECO:0000313" key="3">
    <source>
        <dbReference type="EMBL" id="TWU21344.1"/>
    </source>
</evidence>
<proteinExistence type="predicted"/>
<dbReference type="InterPro" id="IPR027558">
    <property type="entry name" value="Pre_pil_HX9DG_C"/>
</dbReference>
<gene>
    <name evidence="3" type="ORF">Pla144_45640</name>
</gene>
<dbReference type="AlphaFoldDB" id="A0A5C6CD00"/>
<comment type="caution">
    <text evidence="3">The sequence shown here is derived from an EMBL/GenBank/DDBJ whole genome shotgun (WGS) entry which is preliminary data.</text>
</comment>
<dbReference type="Pfam" id="PF07963">
    <property type="entry name" value="N_methyl"/>
    <property type="match status" value="1"/>
</dbReference>
<keyword evidence="1" id="KW-0472">Membrane</keyword>
<accession>A0A5C6CD00</accession>
<dbReference type="InterPro" id="IPR045584">
    <property type="entry name" value="Pilin-like"/>
</dbReference>
<dbReference type="NCBIfam" id="TIGR04294">
    <property type="entry name" value="pre_pil_HX9DG"/>
    <property type="match status" value="1"/>
</dbReference>
<dbReference type="Gene3D" id="3.30.700.10">
    <property type="entry name" value="Glycoprotein, Type 4 Pilin"/>
    <property type="match status" value="1"/>
</dbReference>
<sequence length="360" mass="39327">MRGNKLRKDIVVRAPGFSMTCRWLCLCKHRTIRHSGFTLVELLVVIAIIGVLVGLLLPAVQSAREAARRMQCVNQMRQCSIALMNHHDAIGYFPGGSVRGLDTNGDSNYYGPNTSWLAHLLPYYEQGVIAQFVEFGEDYAARNNAVIRKTPLDIVLCPSDSGRADRTWKGAPASWQWDNEPTNFVACYGSSTLDNGTININKMGSAYPDSKPDGLFFIDSKTEIRNVADGTSNTVAISECLIGRPDVRQVGAGAGYNLCRQGLAPPTFGSPFNPRGESWFYGVNTQTWGFSTAMVPNLPTEIECGVWSGTGNYAARSEHPGGVNMMLCDASGHFVNDDIDPLVWQALGTINRGEAITSDY</sequence>
<dbReference type="NCBIfam" id="TIGR02532">
    <property type="entry name" value="IV_pilin_GFxxxE"/>
    <property type="match status" value="1"/>
</dbReference>
<reference evidence="3 4" key="1">
    <citation type="submission" date="2019-02" db="EMBL/GenBank/DDBJ databases">
        <title>Deep-cultivation of Planctomycetes and their phenomic and genomic characterization uncovers novel biology.</title>
        <authorList>
            <person name="Wiegand S."/>
            <person name="Jogler M."/>
            <person name="Boedeker C."/>
            <person name="Pinto D."/>
            <person name="Vollmers J."/>
            <person name="Rivas-Marin E."/>
            <person name="Kohn T."/>
            <person name="Peeters S.H."/>
            <person name="Heuer A."/>
            <person name="Rast P."/>
            <person name="Oberbeckmann S."/>
            <person name="Bunk B."/>
            <person name="Jeske O."/>
            <person name="Meyerdierks A."/>
            <person name="Storesund J.E."/>
            <person name="Kallscheuer N."/>
            <person name="Luecker S."/>
            <person name="Lage O.M."/>
            <person name="Pohl T."/>
            <person name="Merkel B.J."/>
            <person name="Hornburger P."/>
            <person name="Mueller R.-W."/>
            <person name="Bruemmer F."/>
            <person name="Labrenz M."/>
            <person name="Spormann A.M."/>
            <person name="Op Den Camp H."/>
            <person name="Overmann J."/>
            <person name="Amann R."/>
            <person name="Jetten M.S.M."/>
            <person name="Mascher T."/>
            <person name="Medema M.H."/>
            <person name="Devos D.P."/>
            <person name="Kaster A.-K."/>
            <person name="Ovreas L."/>
            <person name="Rohde M."/>
            <person name="Galperin M.Y."/>
            <person name="Jogler C."/>
        </authorList>
    </citation>
    <scope>NUCLEOTIDE SEQUENCE [LARGE SCALE GENOMIC DNA]</scope>
    <source>
        <strain evidence="3 4">Pla144</strain>
    </source>
</reference>
<name>A0A5C6CD00_9BACT</name>
<dbReference type="InterPro" id="IPR012902">
    <property type="entry name" value="N_methyl_site"/>
</dbReference>
<dbReference type="InterPro" id="IPR011453">
    <property type="entry name" value="DUF1559"/>
</dbReference>
<keyword evidence="4" id="KW-1185">Reference proteome</keyword>
<dbReference type="Proteomes" id="UP000318437">
    <property type="component" value="Unassembled WGS sequence"/>
</dbReference>
<evidence type="ECO:0000259" key="2">
    <source>
        <dbReference type="Pfam" id="PF07596"/>
    </source>
</evidence>
<evidence type="ECO:0000313" key="4">
    <source>
        <dbReference type="Proteomes" id="UP000318437"/>
    </source>
</evidence>
<dbReference type="PROSITE" id="PS00409">
    <property type="entry name" value="PROKAR_NTER_METHYL"/>
    <property type="match status" value="1"/>
</dbReference>
<dbReference type="PANTHER" id="PTHR30093:SF2">
    <property type="entry name" value="TYPE II SECRETION SYSTEM PROTEIN H"/>
    <property type="match status" value="1"/>
</dbReference>
<dbReference type="Pfam" id="PF07596">
    <property type="entry name" value="SBP_bac_10"/>
    <property type="match status" value="1"/>
</dbReference>
<protein>
    <recommendedName>
        <fullName evidence="2">DUF1559 domain-containing protein</fullName>
    </recommendedName>
</protein>
<feature type="transmembrane region" description="Helical" evidence="1">
    <location>
        <begin position="38"/>
        <end position="60"/>
    </location>
</feature>
<dbReference type="OrthoDB" id="217153at2"/>
<dbReference type="SUPFAM" id="SSF54523">
    <property type="entry name" value="Pili subunits"/>
    <property type="match status" value="1"/>
</dbReference>
<feature type="domain" description="DUF1559" evidence="2">
    <location>
        <begin position="61"/>
        <end position="341"/>
    </location>
</feature>
<evidence type="ECO:0000256" key="1">
    <source>
        <dbReference type="SAM" id="Phobius"/>
    </source>
</evidence>
<keyword evidence="1" id="KW-0812">Transmembrane</keyword>
<dbReference type="PANTHER" id="PTHR30093">
    <property type="entry name" value="GENERAL SECRETION PATHWAY PROTEIN G"/>
    <property type="match status" value="1"/>
</dbReference>